<organism evidence="2 3">
    <name type="scientific">Candidatus Promineifilum breve</name>
    <dbReference type="NCBI Taxonomy" id="1806508"/>
    <lineage>
        <taxon>Bacteria</taxon>
        <taxon>Bacillati</taxon>
        <taxon>Chloroflexota</taxon>
        <taxon>Ardenticatenia</taxon>
        <taxon>Candidatus Promineifilales</taxon>
        <taxon>Candidatus Promineifilaceae</taxon>
        <taxon>Candidatus Promineifilum</taxon>
    </lineage>
</organism>
<sequence>MKQSIGFFGFVALMVLAWVSMMGPRSSTGGVALQEVPNLPSVTFLGEGPATFTIDPEHIFVVKYRRNDYKEEPGPTYEAEAGERVWDFSFVPDNEAILYSEEHDWGPVQMGCVIQYVQIDDDIDDRVNHFSVNGLKLHTVNQGMVTYGSFNIPQSGNLIFQANDSVGLAIRICYDKVTPTPTMTATATGTFTPTPTATATMTATTTITPTATITPTMTATATATATGTLTPTATGTLTPTPTATTIITPTATATVTATPTATATATTTSTPTVEPPPGPIEGTVTPSPSPTPDVPRLDSCLRINFEIGDDEARRGTYFVQEVGGRLLASWWADSGWMDSGWIRDIDITFQSVYVQVFFVKGDGSPPLEMTILNPAPGTTYGWLTRGRCHALEVEFPG</sequence>
<reference evidence="2" key="1">
    <citation type="submission" date="2016-01" db="EMBL/GenBank/DDBJ databases">
        <authorList>
            <person name="Mcilroy J.S."/>
            <person name="Karst M S."/>
            <person name="Albertsen M."/>
        </authorList>
    </citation>
    <scope>NUCLEOTIDE SEQUENCE</scope>
    <source>
        <strain evidence="2">Cfx-K</strain>
    </source>
</reference>
<proteinExistence type="predicted"/>
<name>A0A160T327_9CHLR</name>
<dbReference type="AlphaFoldDB" id="A0A160T327"/>
<dbReference type="KEGG" id="pbf:CFX0092_A1811"/>
<dbReference type="Proteomes" id="UP000215027">
    <property type="component" value="Chromosome I"/>
</dbReference>
<keyword evidence="3" id="KW-1185">Reference proteome</keyword>
<feature type="region of interest" description="Disordered" evidence="1">
    <location>
        <begin position="257"/>
        <end position="278"/>
    </location>
</feature>
<dbReference type="RefSeq" id="WP_095043140.1">
    <property type="nucleotide sequence ID" value="NZ_LN890655.1"/>
</dbReference>
<evidence type="ECO:0000313" key="2">
    <source>
        <dbReference type="EMBL" id="CUS03689.2"/>
    </source>
</evidence>
<gene>
    <name evidence="2" type="ORF">CFX0092_A1811</name>
</gene>
<evidence type="ECO:0000313" key="3">
    <source>
        <dbReference type="Proteomes" id="UP000215027"/>
    </source>
</evidence>
<dbReference type="EMBL" id="LN890655">
    <property type="protein sequence ID" value="CUS03689.2"/>
    <property type="molecule type" value="Genomic_DNA"/>
</dbReference>
<protein>
    <submittedName>
        <fullName evidence="2">Uncharacterized protein</fullName>
    </submittedName>
</protein>
<accession>A0A160T327</accession>
<evidence type="ECO:0000256" key="1">
    <source>
        <dbReference type="SAM" id="MobiDB-lite"/>
    </source>
</evidence>
<feature type="compositionally biased region" description="Low complexity" evidence="1">
    <location>
        <begin position="257"/>
        <end position="272"/>
    </location>
</feature>